<reference evidence="1" key="1">
    <citation type="submission" date="2023-03" db="EMBL/GenBank/DDBJ databases">
        <title>DFI Biobank Strains.</title>
        <authorList>
            <person name="Mostad J."/>
            <person name="Paddock L."/>
            <person name="Medina S."/>
            <person name="Waligurski E."/>
            <person name="Barat B."/>
            <person name="Smith R."/>
            <person name="Burgo V."/>
            <person name="Metcalfe C."/>
            <person name="Woodson C."/>
            <person name="Sundararajan A."/>
            <person name="Ramaswamy R."/>
            <person name="Lin H."/>
            <person name="Pamer E.G."/>
        </authorList>
    </citation>
    <scope>NUCLEOTIDE SEQUENCE</scope>
    <source>
        <strain evidence="1">DFI.9.5</strain>
    </source>
</reference>
<feature type="non-terminal residue" evidence="1">
    <location>
        <position position="1"/>
    </location>
</feature>
<evidence type="ECO:0000313" key="1">
    <source>
        <dbReference type="EMBL" id="MDE8697877.1"/>
    </source>
</evidence>
<organism evidence="1 2">
    <name type="scientific">Bacteroides cellulosilyticus</name>
    <dbReference type="NCBI Taxonomy" id="246787"/>
    <lineage>
        <taxon>Bacteria</taxon>
        <taxon>Pseudomonadati</taxon>
        <taxon>Bacteroidota</taxon>
        <taxon>Bacteroidia</taxon>
        <taxon>Bacteroidales</taxon>
        <taxon>Bacteroidaceae</taxon>
        <taxon>Bacteroides</taxon>
    </lineage>
</organism>
<accession>A0AAW6MD53</accession>
<name>A0AAW6MD53_9BACE</name>
<dbReference type="Proteomes" id="UP001221924">
    <property type="component" value="Unassembled WGS sequence"/>
</dbReference>
<dbReference type="AlphaFoldDB" id="A0AAW6MD53"/>
<dbReference type="EMBL" id="JARFID010000391">
    <property type="protein sequence ID" value="MDE8697877.1"/>
    <property type="molecule type" value="Genomic_DNA"/>
</dbReference>
<comment type="caution">
    <text evidence="1">The sequence shown here is derived from an EMBL/GenBank/DDBJ whole genome shotgun (WGS) entry which is preliminary data.</text>
</comment>
<protein>
    <submittedName>
        <fullName evidence="1">Uncharacterized protein</fullName>
    </submittedName>
</protein>
<evidence type="ECO:0000313" key="2">
    <source>
        <dbReference type="Proteomes" id="UP001221924"/>
    </source>
</evidence>
<sequence length="99" mass="12066">LKSIDSKQLSRDQLIEYYITFEDIYLYHADYAMDDEYQIEYLNNLYIYRDSVLQMVEEGDYQYVIAYTPELLQQGRGEEAIEMLEVYHQKLSYLNFIYI</sequence>
<proteinExistence type="predicted"/>
<gene>
    <name evidence="1" type="ORF">PZH42_27930</name>
</gene>